<dbReference type="AlphaFoldDB" id="A0A9N9D1K6"/>
<evidence type="ECO:0000313" key="2">
    <source>
        <dbReference type="Proteomes" id="UP000789570"/>
    </source>
</evidence>
<comment type="caution">
    <text evidence="1">The sequence shown here is derived from an EMBL/GenBank/DDBJ whole genome shotgun (WGS) entry which is preliminary data.</text>
</comment>
<protein>
    <submittedName>
        <fullName evidence="1">8579_t:CDS:1</fullName>
    </submittedName>
</protein>
<name>A0A9N9D1K6_9GLOM</name>
<reference evidence="1" key="1">
    <citation type="submission" date="2021-06" db="EMBL/GenBank/DDBJ databases">
        <authorList>
            <person name="Kallberg Y."/>
            <person name="Tangrot J."/>
            <person name="Rosling A."/>
        </authorList>
    </citation>
    <scope>NUCLEOTIDE SEQUENCE</scope>
    <source>
        <strain evidence="1">UK204</strain>
    </source>
</reference>
<dbReference type="Proteomes" id="UP000789570">
    <property type="component" value="Unassembled WGS sequence"/>
</dbReference>
<evidence type="ECO:0000313" key="1">
    <source>
        <dbReference type="EMBL" id="CAG8619643.1"/>
    </source>
</evidence>
<accession>A0A9N9D1K6</accession>
<keyword evidence="2" id="KW-1185">Reference proteome</keyword>
<dbReference type="OrthoDB" id="2384401at2759"/>
<gene>
    <name evidence="1" type="ORF">FCALED_LOCUS9487</name>
</gene>
<organism evidence="1 2">
    <name type="scientific">Funneliformis caledonium</name>
    <dbReference type="NCBI Taxonomy" id="1117310"/>
    <lineage>
        <taxon>Eukaryota</taxon>
        <taxon>Fungi</taxon>
        <taxon>Fungi incertae sedis</taxon>
        <taxon>Mucoromycota</taxon>
        <taxon>Glomeromycotina</taxon>
        <taxon>Glomeromycetes</taxon>
        <taxon>Glomerales</taxon>
        <taxon>Glomeraceae</taxon>
        <taxon>Funneliformis</taxon>
    </lineage>
</organism>
<sequence length="119" mass="14116">KRCTSYIRAEMLDGVDVSQIHARLFDLTSNSDHEFTPIMENNRTQYVCKTYLFRFFTALGDIKSYFCDTSKWTDKILWLSDLQLTSYYYWQNIITNIENGIINAEKIMKNTKKNDDNDD</sequence>
<feature type="non-terminal residue" evidence="1">
    <location>
        <position position="1"/>
    </location>
</feature>
<proteinExistence type="predicted"/>
<dbReference type="EMBL" id="CAJVPQ010003157">
    <property type="protein sequence ID" value="CAG8619643.1"/>
    <property type="molecule type" value="Genomic_DNA"/>
</dbReference>